<name>A0A8J3M3R5_9MICO</name>
<reference evidence="2" key="2">
    <citation type="submission" date="2020-09" db="EMBL/GenBank/DDBJ databases">
        <authorList>
            <person name="Sun Q."/>
            <person name="Zhou Y."/>
        </authorList>
    </citation>
    <scope>NUCLEOTIDE SEQUENCE</scope>
    <source>
        <strain evidence="2">CGMCC 1.16548</strain>
    </source>
</reference>
<proteinExistence type="inferred from homology"/>
<evidence type="ECO:0000313" key="2">
    <source>
        <dbReference type="EMBL" id="GHF23854.1"/>
    </source>
</evidence>
<comment type="caution">
    <text evidence="2">The sequence shown here is derived from an EMBL/GenBank/DDBJ whole genome shotgun (WGS) entry which is preliminary data.</text>
</comment>
<evidence type="ECO:0000256" key="1">
    <source>
        <dbReference type="RuleBase" id="RU362001"/>
    </source>
</evidence>
<dbReference type="NCBIfam" id="TIGR03930">
    <property type="entry name" value="WXG100_ESAT6"/>
    <property type="match status" value="1"/>
</dbReference>
<dbReference type="AlphaFoldDB" id="A0A8J3M3R5"/>
<comment type="similarity">
    <text evidence="1">Belongs to the WXG100 family.</text>
</comment>
<evidence type="ECO:0000313" key="3">
    <source>
        <dbReference type="Proteomes" id="UP000617531"/>
    </source>
</evidence>
<reference evidence="2" key="1">
    <citation type="journal article" date="2014" name="Int. J. Syst. Evol. Microbiol.">
        <title>Complete genome sequence of Corynebacterium casei LMG S-19264T (=DSM 44701T), isolated from a smear-ripened cheese.</title>
        <authorList>
            <consortium name="US DOE Joint Genome Institute (JGI-PGF)"/>
            <person name="Walter F."/>
            <person name="Albersmeier A."/>
            <person name="Kalinowski J."/>
            <person name="Ruckert C."/>
        </authorList>
    </citation>
    <scope>NUCLEOTIDE SEQUENCE</scope>
    <source>
        <strain evidence="2">CGMCC 1.16548</strain>
    </source>
</reference>
<protein>
    <recommendedName>
        <fullName evidence="1">ESAT-6-like protein</fullName>
    </recommendedName>
</protein>
<gene>
    <name evidence="2" type="ORF">GCM10011600_26270</name>
</gene>
<keyword evidence="3" id="KW-1185">Reference proteome</keyword>
<dbReference type="InterPro" id="IPR036689">
    <property type="entry name" value="ESAT-6-like_sf"/>
</dbReference>
<dbReference type="Proteomes" id="UP000617531">
    <property type="component" value="Unassembled WGS sequence"/>
</dbReference>
<dbReference type="SUPFAM" id="SSF140453">
    <property type="entry name" value="EsxAB dimer-like"/>
    <property type="match status" value="1"/>
</dbReference>
<dbReference type="InterPro" id="IPR010310">
    <property type="entry name" value="T7SS_ESAT-6-like"/>
</dbReference>
<accession>A0A8J3M3R5</accession>
<organism evidence="2 3">
    <name type="scientific">Pseudolysinimonas yzui</name>
    <dbReference type="NCBI Taxonomy" id="2708254"/>
    <lineage>
        <taxon>Bacteria</taxon>
        <taxon>Bacillati</taxon>
        <taxon>Actinomycetota</taxon>
        <taxon>Actinomycetes</taxon>
        <taxon>Micrococcales</taxon>
        <taxon>Microbacteriaceae</taxon>
        <taxon>Pseudolysinimonas</taxon>
    </lineage>
</organism>
<dbReference type="RefSeq" id="WP_191283988.1">
    <property type="nucleotide sequence ID" value="NZ_BNAI01000007.1"/>
</dbReference>
<sequence length="96" mass="10273">MTRYQIDSEAVAAATSSVQAAAGRIQADVSGLHAQLLDLQSSWTGQAAAAFQAVVADWTATQRRVEESLQMINAGLAQAGQHYAEIELQNARLFAR</sequence>
<dbReference type="Pfam" id="PF06013">
    <property type="entry name" value="WXG100"/>
    <property type="match status" value="1"/>
</dbReference>
<dbReference type="Gene3D" id="1.10.287.1060">
    <property type="entry name" value="ESAT-6-like"/>
    <property type="match status" value="1"/>
</dbReference>
<dbReference type="EMBL" id="BNAI01000007">
    <property type="protein sequence ID" value="GHF23854.1"/>
    <property type="molecule type" value="Genomic_DNA"/>
</dbReference>